<feature type="transmembrane region" description="Helical" evidence="10">
    <location>
        <begin position="252"/>
        <end position="274"/>
    </location>
</feature>
<evidence type="ECO:0000313" key="14">
    <source>
        <dbReference type="EMBL" id="GAA0186822.1"/>
    </source>
</evidence>
<keyword evidence="15" id="KW-1185">Reference proteome</keyword>
<keyword evidence="3 10" id="KW-0812">Transmembrane</keyword>
<evidence type="ECO:0000256" key="8">
    <source>
        <dbReference type="ARBA" id="ARBA00023136"/>
    </source>
</evidence>
<dbReference type="Proteomes" id="UP001454036">
    <property type="component" value="Unassembled WGS sequence"/>
</dbReference>
<dbReference type="GO" id="GO:0051707">
    <property type="term" value="P:response to other organism"/>
    <property type="evidence" value="ECO:0007669"/>
    <property type="project" value="UniProtKB-ARBA"/>
</dbReference>
<dbReference type="GO" id="GO:0004672">
    <property type="term" value="F:protein kinase activity"/>
    <property type="evidence" value="ECO:0007669"/>
    <property type="project" value="InterPro"/>
</dbReference>
<evidence type="ECO:0000256" key="9">
    <source>
        <dbReference type="ARBA" id="ARBA00023157"/>
    </source>
</evidence>
<dbReference type="FunFam" id="1.10.510.10:FF:000468">
    <property type="entry name" value="PTI1-like tyrosine-protein kinase 3"/>
    <property type="match status" value="1"/>
</dbReference>
<feature type="chain" id="PRO_5043382858" evidence="11">
    <location>
        <begin position="21"/>
        <end position="605"/>
    </location>
</feature>
<evidence type="ECO:0000256" key="6">
    <source>
        <dbReference type="ARBA" id="ARBA00022840"/>
    </source>
</evidence>
<evidence type="ECO:0000256" key="10">
    <source>
        <dbReference type="SAM" id="Phobius"/>
    </source>
</evidence>
<organism evidence="14 15">
    <name type="scientific">Lithospermum erythrorhizon</name>
    <name type="common">Purple gromwell</name>
    <name type="synonym">Lithospermum officinale var. erythrorhizon</name>
    <dbReference type="NCBI Taxonomy" id="34254"/>
    <lineage>
        <taxon>Eukaryota</taxon>
        <taxon>Viridiplantae</taxon>
        <taxon>Streptophyta</taxon>
        <taxon>Embryophyta</taxon>
        <taxon>Tracheophyta</taxon>
        <taxon>Spermatophyta</taxon>
        <taxon>Magnoliopsida</taxon>
        <taxon>eudicotyledons</taxon>
        <taxon>Gunneridae</taxon>
        <taxon>Pentapetalae</taxon>
        <taxon>asterids</taxon>
        <taxon>lamiids</taxon>
        <taxon>Boraginales</taxon>
        <taxon>Boraginaceae</taxon>
        <taxon>Boraginoideae</taxon>
        <taxon>Lithospermeae</taxon>
        <taxon>Lithospermum</taxon>
    </lineage>
</organism>
<keyword evidence="6" id="KW-0067">ATP-binding</keyword>
<protein>
    <submittedName>
        <fullName evidence="14">Transmembrane signal receptor</fullName>
    </submittedName>
</protein>
<keyword evidence="5" id="KW-0547">Nucleotide-binding</keyword>
<name>A0AAV3S2G1_LITER</name>
<dbReference type="PANTHER" id="PTHR45927">
    <property type="entry name" value="LYSM-DOMAIN RECEPTOR-LIKE KINASE-RELATED"/>
    <property type="match status" value="1"/>
</dbReference>
<dbReference type="InterPro" id="IPR056562">
    <property type="entry name" value="LysM2_CERK1_LYK3_4_5"/>
</dbReference>
<dbReference type="InterPro" id="IPR001245">
    <property type="entry name" value="Ser-Thr/Tyr_kinase_cat_dom"/>
</dbReference>
<keyword evidence="7 10" id="KW-1133">Transmembrane helix</keyword>
<feature type="domain" description="Protein kinase" evidence="12">
    <location>
        <begin position="328"/>
        <end position="603"/>
    </location>
</feature>
<dbReference type="InterPro" id="IPR000719">
    <property type="entry name" value="Prot_kinase_dom"/>
</dbReference>
<dbReference type="SUPFAM" id="SSF56112">
    <property type="entry name" value="Protein kinase-like (PK-like)"/>
    <property type="match status" value="1"/>
</dbReference>
<accession>A0AAV3S2G1</accession>
<dbReference type="Pfam" id="PF23472">
    <property type="entry name" value="LysM2_CERK1_LYK3_4_5"/>
    <property type="match status" value="1"/>
</dbReference>
<evidence type="ECO:0000256" key="1">
    <source>
        <dbReference type="ARBA" id="ARBA00004162"/>
    </source>
</evidence>
<keyword evidence="8 10" id="KW-0472">Membrane</keyword>
<dbReference type="GO" id="GO:0005886">
    <property type="term" value="C:plasma membrane"/>
    <property type="evidence" value="ECO:0007669"/>
    <property type="project" value="UniProtKB-SubCell"/>
</dbReference>
<evidence type="ECO:0000256" key="7">
    <source>
        <dbReference type="ARBA" id="ARBA00022989"/>
    </source>
</evidence>
<proteinExistence type="predicted"/>
<dbReference type="InterPro" id="IPR052611">
    <property type="entry name" value="Plant_RLK_LysM"/>
</dbReference>
<evidence type="ECO:0000256" key="2">
    <source>
        <dbReference type="ARBA" id="ARBA00022475"/>
    </source>
</evidence>
<dbReference type="Gene3D" id="3.30.200.20">
    <property type="entry name" value="Phosphorylase Kinase, domain 1"/>
    <property type="match status" value="1"/>
</dbReference>
<dbReference type="EMBL" id="BAABME010014064">
    <property type="protein sequence ID" value="GAA0186822.1"/>
    <property type="molecule type" value="Genomic_DNA"/>
</dbReference>
<keyword evidence="4 11" id="KW-0732">Signal</keyword>
<evidence type="ECO:0000259" key="13">
    <source>
        <dbReference type="PROSITE" id="PS51782"/>
    </source>
</evidence>
<dbReference type="Gene3D" id="3.10.350.10">
    <property type="entry name" value="LysM domain"/>
    <property type="match status" value="1"/>
</dbReference>
<keyword evidence="2" id="KW-1003">Cell membrane</keyword>
<dbReference type="Pfam" id="PF23473">
    <property type="entry name" value="LysM3_LYK4_5"/>
    <property type="match status" value="1"/>
</dbReference>
<evidence type="ECO:0000259" key="12">
    <source>
        <dbReference type="PROSITE" id="PS50011"/>
    </source>
</evidence>
<gene>
    <name evidence="14" type="ORF">LIER_34110</name>
</gene>
<comment type="caution">
    <text evidence="14">The sequence shown here is derived from an EMBL/GenBank/DDBJ whole genome shotgun (WGS) entry which is preliminary data.</text>
</comment>
<dbReference type="PANTHER" id="PTHR45927:SF5">
    <property type="entry name" value="PROTEIN KINASE DOMAIN-CONTAINING PROTEIN"/>
    <property type="match status" value="1"/>
</dbReference>
<sequence length="605" mass="67946">MNMFIVFFQISSFLVSDLVAQQIYSGNSVMDCTSEQSTADLYSCNGNQSSCRALLIFRAQPNYANVFTIAKLLSSNPEELARVNSISDSIIFHQDQEVIVPVNCSCSGARRYYQANTTYTINSYDNYFTVANYTYQGLTTCKALSTQNPYNATSLEVGLDLQVPLRCACPTTNQSKNGSEFLLSYLVTMGDYIESIGRKFNVSESAILDANLLLETDEIYPFTTILVPLKEEPRVLPLPKSLDKKGKTYDRIIFIGVAVGSCLAIVCFILFVCVCKGIGKEKVICFWKSKTSRRKWKLSVSILDGIAKLDQILKIYTFEELEIATNNFNPIKRIGGSVYKGVLRGKVLAIKRMNSDAVEETRILSKIYHFNVIHLHGLCEHSQEIYLVYEFMENGSLKQWLQRENDEESQSWNSRIVIALDVANGLDYLHNFTTPGYVHKRLITNNILLDKDLRAKIACFSHARSAEIVEDSFPSASCILGAKGYLAPEYLETGEVTSKLDVYAYGVVLLELVTGREAVYQMVDKEVLLSDTILPIMQGSCVNEELPKLIDPRLQLKHPMGYVIDQSQVALRLIKLSIACLERDPARRLSMADVVSNLLKIQLDV</sequence>
<feature type="domain" description="LysM" evidence="13">
    <location>
        <begin position="183"/>
        <end position="227"/>
    </location>
</feature>
<dbReference type="InterPro" id="IPR056563">
    <property type="entry name" value="LysM3_LYK4_5"/>
</dbReference>
<dbReference type="InterPro" id="IPR011009">
    <property type="entry name" value="Kinase-like_dom_sf"/>
</dbReference>
<dbReference type="SMART" id="SM00257">
    <property type="entry name" value="LysM"/>
    <property type="match status" value="2"/>
</dbReference>
<dbReference type="InterPro" id="IPR056561">
    <property type="entry name" value="NFP_LYK_LysM1"/>
</dbReference>
<dbReference type="InterPro" id="IPR018392">
    <property type="entry name" value="LysM"/>
</dbReference>
<comment type="subcellular location">
    <subcellularLocation>
        <location evidence="1">Cell membrane</location>
        <topology evidence="1">Single-pass membrane protein</topology>
    </subcellularLocation>
</comment>
<keyword evidence="9" id="KW-1015">Disulfide bond</keyword>
<dbReference type="InterPro" id="IPR036779">
    <property type="entry name" value="LysM_dom_sf"/>
</dbReference>
<evidence type="ECO:0000313" key="15">
    <source>
        <dbReference type="Proteomes" id="UP001454036"/>
    </source>
</evidence>
<evidence type="ECO:0000256" key="3">
    <source>
        <dbReference type="ARBA" id="ARBA00022692"/>
    </source>
</evidence>
<reference evidence="14 15" key="1">
    <citation type="submission" date="2024-01" db="EMBL/GenBank/DDBJ databases">
        <title>The complete chloroplast genome sequence of Lithospermum erythrorhizon: insights into the phylogenetic relationship among Boraginaceae species and the maternal lineages of purple gromwells.</title>
        <authorList>
            <person name="Okada T."/>
            <person name="Watanabe K."/>
        </authorList>
    </citation>
    <scope>NUCLEOTIDE SEQUENCE [LARGE SCALE GENOMIC DNA]</scope>
</reference>
<evidence type="ECO:0000256" key="4">
    <source>
        <dbReference type="ARBA" id="ARBA00022729"/>
    </source>
</evidence>
<dbReference type="Gene3D" id="1.10.510.10">
    <property type="entry name" value="Transferase(Phosphotransferase) domain 1"/>
    <property type="match status" value="1"/>
</dbReference>
<dbReference type="PROSITE" id="PS50011">
    <property type="entry name" value="PROTEIN_KINASE_DOM"/>
    <property type="match status" value="1"/>
</dbReference>
<dbReference type="AlphaFoldDB" id="A0AAV3S2G1"/>
<keyword evidence="14" id="KW-0675">Receptor</keyword>
<evidence type="ECO:0000256" key="5">
    <source>
        <dbReference type="ARBA" id="ARBA00022741"/>
    </source>
</evidence>
<dbReference type="Pfam" id="PF23446">
    <property type="entry name" value="LysM1_NFP_LYK"/>
    <property type="match status" value="1"/>
</dbReference>
<evidence type="ECO:0000256" key="11">
    <source>
        <dbReference type="SAM" id="SignalP"/>
    </source>
</evidence>
<dbReference type="GO" id="GO:0005524">
    <property type="term" value="F:ATP binding"/>
    <property type="evidence" value="ECO:0007669"/>
    <property type="project" value="UniProtKB-KW"/>
</dbReference>
<dbReference type="Pfam" id="PF07714">
    <property type="entry name" value="PK_Tyr_Ser-Thr"/>
    <property type="match status" value="1"/>
</dbReference>
<dbReference type="PROSITE" id="PS51782">
    <property type="entry name" value="LYSM"/>
    <property type="match status" value="1"/>
</dbReference>
<feature type="signal peptide" evidence="11">
    <location>
        <begin position="1"/>
        <end position="20"/>
    </location>
</feature>